<dbReference type="Gene3D" id="2.120.10.80">
    <property type="entry name" value="Kelch-type beta propeller"/>
    <property type="match status" value="2"/>
</dbReference>
<dbReference type="InterPro" id="IPR052392">
    <property type="entry name" value="Kelch-BTB_domain-containing"/>
</dbReference>
<feature type="chain" id="PRO_5020875933" evidence="1">
    <location>
        <begin position="31"/>
        <end position="364"/>
    </location>
</feature>
<keyword evidence="1" id="KW-0732">Signal</keyword>
<dbReference type="Pfam" id="PF24681">
    <property type="entry name" value="Kelch_KLHDC2_KLHL20_DRC7"/>
    <property type="match status" value="1"/>
</dbReference>
<dbReference type="SMART" id="SM00612">
    <property type="entry name" value="Kelch"/>
    <property type="match status" value="2"/>
</dbReference>
<dbReference type="InterPro" id="IPR006652">
    <property type="entry name" value="Kelch_1"/>
</dbReference>
<dbReference type="PANTHER" id="PTHR46375:SF3">
    <property type="entry name" value="KELCH REPEAT AND BTB DOMAIN-CONTAINING PROTEIN 13"/>
    <property type="match status" value="1"/>
</dbReference>
<proteinExistence type="predicted"/>
<evidence type="ECO:0000256" key="1">
    <source>
        <dbReference type="SAM" id="SignalP"/>
    </source>
</evidence>
<comment type="caution">
    <text evidence="2">The sequence shown here is derived from an EMBL/GenBank/DDBJ whole genome shotgun (WGS) entry which is preliminary data.</text>
</comment>
<dbReference type="PANTHER" id="PTHR46375">
    <property type="entry name" value="KELCH REPEAT AND BTB DOMAIN-CONTAINING PROTEIN 13-RELATED"/>
    <property type="match status" value="1"/>
</dbReference>
<organism evidence="2 3">
    <name type="scientific">Marinicauda pacifica</name>
    <dbReference type="NCBI Taxonomy" id="1133559"/>
    <lineage>
        <taxon>Bacteria</taxon>
        <taxon>Pseudomonadati</taxon>
        <taxon>Pseudomonadota</taxon>
        <taxon>Alphaproteobacteria</taxon>
        <taxon>Maricaulales</taxon>
        <taxon>Maricaulaceae</taxon>
        <taxon>Marinicauda</taxon>
    </lineage>
</organism>
<name>A0A4S2HF19_9PROT</name>
<dbReference type="AlphaFoldDB" id="A0A4S2HF19"/>
<evidence type="ECO:0000313" key="3">
    <source>
        <dbReference type="Proteomes" id="UP000305451"/>
    </source>
</evidence>
<dbReference type="Proteomes" id="UP000305451">
    <property type="component" value="Unassembled WGS sequence"/>
</dbReference>
<dbReference type="EMBL" id="SRXV01000001">
    <property type="protein sequence ID" value="TGY94242.1"/>
    <property type="molecule type" value="Genomic_DNA"/>
</dbReference>
<sequence>MAGPFLLSGRRSIMPLLTRRGFAVSTAALAASAALPGTLPGSRAGAQTTPAGWSEAPGLPLRVQEIYPGLLDGRIYVLGGLTPDLGPDAINISDRFLSWAPGDTEWREHASFPVPVHHPQLIGFNGRLMAIGGFTSDGGDLWSMRREILAYDPAGDRWQEEEPMAQPLAETVSAVSGDSIHLVTGRRPQSGANQRWTDHADVNAHIVLRAGHEDWVPAPPAPTARNSAASVLVNGMLHVIGGRTVSGGNTPVHEAFDLEAGRWSTLAPLPVPAAGPRGAGGLAAAQVYGTIFTFGGEWFDDGGGVYDQVWAYDTREDRWREATRMPTPRHGLGAVALDGAIYTIGGAAQAGGVNTSASVEVFRP</sequence>
<dbReference type="InterPro" id="IPR006311">
    <property type="entry name" value="TAT_signal"/>
</dbReference>
<dbReference type="SUPFAM" id="SSF117281">
    <property type="entry name" value="Kelch motif"/>
    <property type="match status" value="2"/>
</dbReference>
<gene>
    <name evidence="2" type="ORF">E5162_02895</name>
</gene>
<dbReference type="PROSITE" id="PS51318">
    <property type="entry name" value="TAT"/>
    <property type="match status" value="1"/>
</dbReference>
<keyword evidence="3" id="KW-1185">Reference proteome</keyword>
<reference evidence="2 3" key="1">
    <citation type="journal article" date="2013" name="Int. J. Syst. Evol. Microbiol.">
        <title>Marinicauda pacifica gen. nov., sp. nov., a prosthecate alphaproteobacterium of the family Hyphomonadaceae isolated from deep seawater.</title>
        <authorList>
            <person name="Zhang X.Y."/>
            <person name="Li G.W."/>
            <person name="Wang C.S."/>
            <person name="Zhang Y.J."/>
            <person name="Xu X.W."/>
            <person name="Li H."/>
            <person name="Liu A."/>
            <person name="Liu C."/>
            <person name="Xie B.B."/>
            <person name="Qin Q.L."/>
            <person name="Xu Z."/>
            <person name="Chen X.L."/>
            <person name="Zhou B.C."/>
            <person name="Zhang Y.Z."/>
        </authorList>
    </citation>
    <scope>NUCLEOTIDE SEQUENCE [LARGE SCALE GENOMIC DNA]</scope>
    <source>
        <strain evidence="2 3">P-1 km-3</strain>
    </source>
</reference>
<feature type="signal peptide" evidence="1">
    <location>
        <begin position="1"/>
        <end position="30"/>
    </location>
</feature>
<accession>A0A4S2HF19</accession>
<dbReference type="InterPro" id="IPR015915">
    <property type="entry name" value="Kelch-typ_b-propeller"/>
</dbReference>
<protein>
    <submittedName>
        <fullName evidence="2">Galactose oxidase</fullName>
    </submittedName>
</protein>
<evidence type="ECO:0000313" key="2">
    <source>
        <dbReference type="EMBL" id="TGY94242.1"/>
    </source>
</evidence>